<accession>A0LIM6</accession>
<sequence length="134" mass="16077">MAEIIEFGKKAQDLKSVRDLSLRQRKIDALKKVFQCTRCMLKCAKCGAQLAETHGEKAGRYATPYGFCVNCREEYEEYRERKSGKQTTPRYYWHNEVWMKAWGSWLEHQKCLDQYRQSREFLQLLEEVEELLRK</sequence>
<dbReference type="InParanoid" id="A0LIM6"/>
<protein>
    <submittedName>
        <fullName evidence="1">Uncharacterized protein</fullName>
    </submittedName>
</protein>
<dbReference type="STRING" id="335543.Sfum_1591"/>
<evidence type="ECO:0000313" key="2">
    <source>
        <dbReference type="Proteomes" id="UP000001784"/>
    </source>
</evidence>
<dbReference type="AlphaFoldDB" id="A0LIM6"/>
<dbReference type="HOGENOM" id="CLU_1956018_0_0_7"/>
<evidence type="ECO:0000313" key="1">
    <source>
        <dbReference type="EMBL" id="ABK17278.1"/>
    </source>
</evidence>
<organism evidence="1 2">
    <name type="scientific">Syntrophobacter fumaroxidans (strain DSM 10017 / MPOB)</name>
    <dbReference type="NCBI Taxonomy" id="335543"/>
    <lineage>
        <taxon>Bacteria</taxon>
        <taxon>Pseudomonadati</taxon>
        <taxon>Thermodesulfobacteriota</taxon>
        <taxon>Syntrophobacteria</taxon>
        <taxon>Syntrophobacterales</taxon>
        <taxon>Syntrophobacteraceae</taxon>
        <taxon>Syntrophobacter</taxon>
    </lineage>
</organism>
<dbReference type="eggNOG" id="ENOG503306H">
    <property type="taxonomic scope" value="Bacteria"/>
</dbReference>
<proteinExistence type="predicted"/>
<gene>
    <name evidence="1" type="ordered locus">Sfum_1591</name>
</gene>
<keyword evidence="2" id="KW-1185">Reference proteome</keyword>
<name>A0LIM6_SYNFM</name>
<dbReference type="EMBL" id="CP000478">
    <property type="protein sequence ID" value="ABK17278.1"/>
    <property type="molecule type" value="Genomic_DNA"/>
</dbReference>
<dbReference type="Proteomes" id="UP000001784">
    <property type="component" value="Chromosome"/>
</dbReference>
<dbReference type="RefSeq" id="WP_011698448.1">
    <property type="nucleotide sequence ID" value="NC_008554.1"/>
</dbReference>
<dbReference type="KEGG" id="sfu:Sfum_1591"/>
<dbReference type="OrthoDB" id="5520622at2"/>
<reference evidence="1 2" key="1">
    <citation type="submission" date="2006-10" db="EMBL/GenBank/DDBJ databases">
        <title>Complete sequence of Syntrophobacter fumaroxidans MPOB.</title>
        <authorList>
            <consortium name="US DOE Joint Genome Institute"/>
            <person name="Copeland A."/>
            <person name="Lucas S."/>
            <person name="Lapidus A."/>
            <person name="Barry K."/>
            <person name="Detter J.C."/>
            <person name="Glavina del Rio T."/>
            <person name="Hammon N."/>
            <person name="Israni S."/>
            <person name="Pitluck S."/>
            <person name="Goltsman E.G."/>
            <person name="Martinez M."/>
            <person name="Schmutz J."/>
            <person name="Larimer F."/>
            <person name="Land M."/>
            <person name="Hauser L."/>
            <person name="Kyrpides N."/>
            <person name="Kim E."/>
            <person name="Boone D.R."/>
            <person name="Brockman F."/>
            <person name="Culley D."/>
            <person name="Ferry J."/>
            <person name="Gunsalus R."/>
            <person name="McInerney M.J."/>
            <person name="Morrison M."/>
            <person name="Plugge C."/>
            <person name="Rohlin L."/>
            <person name="Scholten J."/>
            <person name="Sieber J."/>
            <person name="Stams A.J.M."/>
            <person name="Worm P."/>
            <person name="Henstra A.M."/>
            <person name="Richardson P."/>
        </authorList>
    </citation>
    <scope>NUCLEOTIDE SEQUENCE [LARGE SCALE GENOMIC DNA]</scope>
    <source>
        <strain evidence="2">DSM 10017 / MPOB</strain>
    </source>
</reference>